<dbReference type="Proteomes" id="UP000594263">
    <property type="component" value="Unplaced"/>
</dbReference>
<keyword evidence="1" id="KW-0646">Protease inhibitor</keyword>
<evidence type="ECO:0000313" key="6">
    <source>
        <dbReference type="Proteomes" id="UP000594263"/>
    </source>
</evidence>
<evidence type="ECO:0000256" key="3">
    <source>
        <dbReference type="SAM" id="SignalP"/>
    </source>
</evidence>
<dbReference type="Gene3D" id="3.10.450.10">
    <property type="match status" value="1"/>
</dbReference>
<dbReference type="PANTHER" id="PTHR47364">
    <property type="entry name" value="CYSTEINE PROTEINASE INHIBITOR 5"/>
    <property type="match status" value="1"/>
</dbReference>
<dbReference type="SUPFAM" id="SSF54403">
    <property type="entry name" value="Cystatin/monellin"/>
    <property type="match status" value="1"/>
</dbReference>
<keyword evidence="3" id="KW-0732">Signal</keyword>
<feature type="signal peptide" evidence="3">
    <location>
        <begin position="1"/>
        <end position="22"/>
    </location>
</feature>
<dbReference type="EnsemblPlants" id="Kaladp0068s0188.1.v1.1">
    <property type="protein sequence ID" value="Kaladp0068s0188.1.v1.1.CDS.1"/>
    <property type="gene ID" value="Kaladp0068s0188.v1.1"/>
</dbReference>
<dbReference type="Gramene" id="Kaladp0068s0188.1.v1.1">
    <property type="protein sequence ID" value="Kaladp0068s0188.1.v1.1.CDS.1"/>
    <property type="gene ID" value="Kaladp0068s0188.v1.1"/>
</dbReference>
<evidence type="ECO:0000259" key="4">
    <source>
        <dbReference type="SMART" id="SM00043"/>
    </source>
</evidence>
<protein>
    <recommendedName>
        <fullName evidence="4">Cystatin domain-containing protein</fullName>
    </recommendedName>
</protein>
<sequence length="130" mass="14458">MDFPKSTLLLVLLLVWAAPSLSSNEEDQAEAPDSDTRFGRYVPIENISDPHITAIAKFAVEEQGKKIGVGRQFVLTKVVSGEQQIVDGTNYHLVLLAALGNGFPKKYQTFVYESRQGEKELDSFDPILYP</sequence>
<dbReference type="InterPro" id="IPR000010">
    <property type="entry name" value="Cystatin_dom"/>
</dbReference>
<dbReference type="PANTHER" id="PTHR47364:SF2">
    <property type="entry name" value="CYSTEINE PROTEINASE INHIBITOR 5"/>
    <property type="match status" value="1"/>
</dbReference>
<evidence type="ECO:0000256" key="1">
    <source>
        <dbReference type="ARBA" id="ARBA00022690"/>
    </source>
</evidence>
<dbReference type="SMART" id="SM00043">
    <property type="entry name" value="CY"/>
    <property type="match status" value="1"/>
</dbReference>
<name>A0A7N0UJ67_KALFE</name>
<dbReference type="Pfam" id="PF16845">
    <property type="entry name" value="SQAPI"/>
    <property type="match status" value="1"/>
</dbReference>
<keyword evidence="2" id="KW-0789">Thiol protease inhibitor</keyword>
<feature type="chain" id="PRO_5029474466" description="Cystatin domain-containing protein" evidence="3">
    <location>
        <begin position="23"/>
        <end position="130"/>
    </location>
</feature>
<dbReference type="InterPro" id="IPR046350">
    <property type="entry name" value="Cystatin_sf"/>
</dbReference>
<evidence type="ECO:0000313" key="5">
    <source>
        <dbReference type="EnsemblPlants" id="Kaladp0068s0188.1.v1.1.CDS.1"/>
    </source>
</evidence>
<dbReference type="AlphaFoldDB" id="A0A7N0UJ67"/>
<accession>A0A7N0UJ67</accession>
<dbReference type="CDD" id="cd00042">
    <property type="entry name" value="CY"/>
    <property type="match status" value="1"/>
</dbReference>
<feature type="domain" description="Cystatin" evidence="4">
    <location>
        <begin position="36"/>
        <end position="127"/>
    </location>
</feature>
<dbReference type="GO" id="GO:0004869">
    <property type="term" value="F:cysteine-type endopeptidase inhibitor activity"/>
    <property type="evidence" value="ECO:0007669"/>
    <property type="project" value="UniProtKB-KW"/>
</dbReference>
<reference evidence="5" key="1">
    <citation type="submission" date="2021-01" db="UniProtKB">
        <authorList>
            <consortium name="EnsemblPlants"/>
        </authorList>
    </citation>
    <scope>IDENTIFICATION</scope>
</reference>
<organism evidence="5 6">
    <name type="scientific">Kalanchoe fedtschenkoi</name>
    <name type="common">Lavender scallops</name>
    <name type="synonym">South American air plant</name>
    <dbReference type="NCBI Taxonomy" id="63787"/>
    <lineage>
        <taxon>Eukaryota</taxon>
        <taxon>Viridiplantae</taxon>
        <taxon>Streptophyta</taxon>
        <taxon>Embryophyta</taxon>
        <taxon>Tracheophyta</taxon>
        <taxon>Spermatophyta</taxon>
        <taxon>Magnoliopsida</taxon>
        <taxon>eudicotyledons</taxon>
        <taxon>Gunneridae</taxon>
        <taxon>Pentapetalae</taxon>
        <taxon>Saxifragales</taxon>
        <taxon>Crassulaceae</taxon>
        <taxon>Kalanchoe</taxon>
    </lineage>
</organism>
<keyword evidence="6" id="KW-1185">Reference proteome</keyword>
<evidence type="ECO:0000256" key="2">
    <source>
        <dbReference type="ARBA" id="ARBA00022704"/>
    </source>
</evidence>
<proteinExistence type="predicted"/>